<dbReference type="GeneID" id="19211246"/>
<proteinExistence type="predicted"/>
<protein>
    <submittedName>
        <fullName evidence="2">Uncharacterized protein</fullName>
    </submittedName>
</protein>
<reference evidence="3" key="1">
    <citation type="journal article" date="2012" name="Science">
        <title>The Paleozoic origin of enzymatic lignin decomposition reconstructed from 31 fungal genomes.</title>
        <authorList>
            <person name="Floudas D."/>
            <person name="Binder M."/>
            <person name="Riley R."/>
            <person name="Barry K."/>
            <person name="Blanchette R.A."/>
            <person name="Henrissat B."/>
            <person name="Martinez A.T."/>
            <person name="Otillar R."/>
            <person name="Spatafora J.W."/>
            <person name="Yadav J.S."/>
            <person name="Aerts A."/>
            <person name="Benoit I."/>
            <person name="Boyd A."/>
            <person name="Carlson A."/>
            <person name="Copeland A."/>
            <person name="Coutinho P.M."/>
            <person name="de Vries R.P."/>
            <person name="Ferreira P."/>
            <person name="Findley K."/>
            <person name="Foster B."/>
            <person name="Gaskell J."/>
            <person name="Glotzer D."/>
            <person name="Gorecki P."/>
            <person name="Heitman J."/>
            <person name="Hesse C."/>
            <person name="Hori C."/>
            <person name="Igarashi K."/>
            <person name="Jurgens J.A."/>
            <person name="Kallen N."/>
            <person name="Kersten P."/>
            <person name="Kohler A."/>
            <person name="Kuees U."/>
            <person name="Kumar T.K.A."/>
            <person name="Kuo A."/>
            <person name="LaButti K."/>
            <person name="Larrondo L.F."/>
            <person name="Lindquist E."/>
            <person name="Ling A."/>
            <person name="Lombard V."/>
            <person name="Lucas S."/>
            <person name="Lundell T."/>
            <person name="Martin R."/>
            <person name="McLaughlin D.J."/>
            <person name="Morgenstern I."/>
            <person name="Morin E."/>
            <person name="Murat C."/>
            <person name="Nagy L.G."/>
            <person name="Nolan M."/>
            <person name="Ohm R.A."/>
            <person name="Patyshakuliyeva A."/>
            <person name="Rokas A."/>
            <person name="Ruiz-Duenas F.J."/>
            <person name="Sabat G."/>
            <person name="Salamov A."/>
            <person name="Samejima M."/>
            <person name="Schmutz J."/>
            <person name="Slot J.C."/>
            <person name="St John F."/>
            <person name="Stenlid J."/>
            <person name="Sun H."/>
            <person name="Sun S."/>
            <person name="Syed K."/>
            <person name="Tsang A."/>
            <person name="Wiebenga A."/>
            <person name="Young D."/>
            <person name="Pisabarro A."/>
            <person name="Eastwood D.C."/>
            <person name="Martin F."/>
            <person name="Cullen D."/>
            <person name="Grigoriev I.V."/>
            <person name="Hibbett D.S."/>
        </authorList>
    </citation>
    <scope>NUCLEOTIDE SEQUENCE [LARGE SCALE GENOMIC DNA]</scope>
    <source>
        <strain evidence="3">RWD-64-598 SS2</strain>
    </source>
</reference>
<dbReference type="AlphaFoldDB" id="A0A5M3MY69"/>
<organism evidence="2 3">
    <name type="scientific">Coniophora puteana (strain RWD-64-598)</name>
    <name type="common">Brown rot fungus</name>
    <dbReference type="NCBI Taxonomy" id="741705"/>
    <lineage>
        <taxon>Eukaryota</taxon>
        <taxon>Fungi</taxon>
        <taxon>Dikarya</taxon>
        <taxon>Basidiomycota</taxon>
        <taxon>Agaricomycotina</taxon>
        <taxon>Agaricomycetes</taxon>
        <taxon>Agaricomycetidae</taxon>
        <taxon>Boletales</taxon>
        <taxon>Coniophorineae</taxon>
        <taxon>Coniophoraceae</taxon>
        <taxon>Coniophora</taxon>
    </lineage>
</organism>
<evidence type="ECO:0000256" key="1">
    <source>
        <dbReference type="SAM" id="MobiDB-lite"/>
    </source>
</evidence>
<comment type="caution">
    <text evidence="2">The sequence shown here is derived from an EMBL/GenBank/DDBJ whole genome shotgun (WGS) entry which is preliminary data.</text>
</comment>
<keyword evidence="3" id="KW-1185">Reference proteome</keyword>
<evidence type="ECO:0000313" key="2">
    <source>
        <dbReference type="EMBL" id="EIW83986.1"/>
    </source>
</evidence>
<evidence type="ECO:0000313" key="3">
    <source>
        <dbReference type="Proteomes" id="UP000053558"/>
    </source>
</evidence>
<name>A0A5M3MY69_CONPW</name>
<dbReference type="KEGG" id="cput:CONPUDRAFT_88352"/>
<feature type="compositionally biased region" description="Basic and acidic residues" evidence="1">
    <location>
        <begin position="43"/>
        <end position="53"/>
    </location>
</feature>
<accession>A0A5M3MY69</accession>
<dbReference type="RefSeq" id="XP_007765823.1">
    <property type="nucleotide sequence ID" value="XM_007767633.1"/>
</dbReference>
<dbReference type="EMBL" id="JH711575">
    <property type="protein sequence ID" value="EIW83986.1"/>
    <property type="molecule type" value="Genomic_DNA"/>
</dbReference>
<gene>
    <name evidence="2" type="ORF">CONPUDRAFT_88352</name>
</gene>
<feature type="region of interest" description="Disordered" evidence="1">
    <location>
        <begin position="34"/>
        <end position="53"/>
    </location>
</feature>
<sequence>MVAVADELEDARDELEDREHAILQVRQEMQDLVRQLSEGAEPADAHDDDPYLL</sequence>
<dbReference type="Proteomes" id="UP000053558">
    <property type="component" value="Unassembled WGS sequence"/>
</dbReference>